<protein>
    <submittedName>
        <fullName evidence="1">Uncharacterized protein</fullName>
    </submittedName>
</protein>
<dbReference type="KEGG" id="vvy:VV1564"/>
<evidence type="ECO:0000313" key="2">
    <source>
        <dbReference type="Proteomes" id="UP000002675"/>
    </source>
</evidence>
<proteinExistence type="predicted"/>
<dbReference type="Proteomes" id="UP000002675">
    <property type="component" value="Chromosome I"/>
</dbReference>
<accession>Q7ML63</accession>
<name>Q7ML63_VIBVY</name>
<organism evidence="1 2">
    <name type="scientific">Vibrio vulnificus (strain YJ016)</name>
    <dbReference type="NCBI Taxonomy" id="196600"/>
    <lineage>
        <taxon>Bacteria</taxon>
        <taxon>Pseudomonadati</taxon>
        <taxon>Pseudomonadota</taxon>
        <taxon>Gammaproteobacteria</taxon>
        <taxon>Vibrionales</taxon>
        <taxon>Vibrionaceae</taxon>
        <taxon>Vibrio</taxon>
    </lineage>
</organism>
<dbReference type="AlphaFoldDB" id="Q7ML63"/>
<sequence length="57" mass="6707">MIPKIEVDANTFLDGVAINFGCPRNVFYWHTTNRKNDDFVFTLALWCFTCDNRTKVF</sequence>
<dbReference type="EMBL" id="BA000037">
    <property type="protein sequence ID" value="BAC94328.1"/>
    <property type="molecule type" value="Genomic_DNA"/>
</dbReference>
<reference evidence="1 2" key="1">
    <citation type="journal article" date="2003" name="Genome Res.">
        <title>Comparative genome analysis of Vibrio vulnificus, a marine pathogen.</title>
        <authorList>
            <person name="Chen C.Y."/>
            <person name="Wu K.M."/>
            <person name="Chang Y.C."/>
            <person name="Chang C.H."/>
            <person name="Tsai H.C."/>
            <person name="Liao T.L."/>
            <person name="Liu Y.M."/>
            <person name="Chen H.J."/>
            <person name="Shen A.B."/>
            <person name="Li J.C."/>
            <person name="Su T.L."/>
            <person name="Shao C.P."/>
            <person name="Lee C.T."/>
            <person name="Hor L.I."/>
            <person name="Tsai S.F."/>
        </authorList>
    </citation>
    <scope>NUCLEOTIDE SEQUENCE [LARGE SCALE GENOMIC DNA]</scope>
    <source>
        <strain evidence="1 2">YJ016</strain>
    </source>
</reference>
<dbReference type="HOGENOM" id="CLU_2995549_0_0_6"/>
<evidence type="ECO:0000313" key="1">
    <source>
        <dbReference type="EMBL" id="BAC94328.1"/>
    </source>
</evidence>
<gene>
    <name evidence="1" type="ordered locus">VV1564</name>
</gene>